<keyword evidence="1" id="KW-1133">Transmembrane helix</keyword>
<name>A0A174IF36_9BACE</name>
<evidence type="ECO:0000313" key="3">
    <source>
        <dbReference type="Proteomes" id="UP000183040"/>
    </source>
</evidence>
<evidence type="ECO:0000256" key="1">
    <source>
        <dbReference type="SAM" id="Phobius"/>
    </source>
</evidence>
<evidence type="ECO:0000313" key="2">
    <source>
        <dbReference type="EMBL" id="SEB17032.1"/>
    </source>
</evidence>
<gene>
    <name evidence="2" type="ORF">SAMN04487924_14524</name>
</gene>
<protein>
    <submittedName>
        <fullName evidence="2">Uncharacterized protein</fullName>
    </submittedName>
</protein>
<feature type="transmembrane region" description="Helical" evidence="1">
    <location>
        <begin position="7"/>
        <end position="28"/>
    </location>
</feature>
<keyword evidence="1" id="KW-0812">Transmembrane</keyword>
<dbReference type="Proteomes" id="UP000183040">
    <property type="component" value="Unassembled WGS sequence"/>
</dbReference>
<dbReference type="AlphaFoldDB" id="A0A174IF36"/>
<accession>A0A174IF36</accession>
<dbReference type="EMBL" id="FNRP01000045">
    <property type="protein sequence ID" value="SEB17032.1"/>
    <property type="molecule type" value="Genomic_DNA"/>
</dbReference>
<proteinExistence type="predicted"/>
<keyword evidence="1" id="KW-0472">Membrane</keyword>
<reference evidence="2 3" key="1">
    <citation type="submission" date="2016-10" db="EMBL/GenBank/DDBJ databases">
        <authorList>
            <person name="de Groot N.N."/>
        </authorList>
    </citation>
    <scope>NUCLEOTIDE SEQUENCE [LARGE SCALE GENOMIC DNA]</scope>
    <source>
        <strain evidence="2 3">NLAE-zl-G339</strain>
    </source>
</reference>
<organism evidence="2 3">
    <name type="scientific">Bacteroides xylanisolvens</name>
    <dbReference type="NCBI Taxonomy" id="371601"/>
    <lineage>
        <taxon>Bacteria</taxon>
        <taxon>Pseudomonadati</taxon>
        <taxon>Bacteroidota</taxon>
        <taxon>Bacteroidia</taxon>
        <taxon>Bacteroidales</taxon>
        <taxon>Bacteroidaceae</taxon>
        <taxon>Bacteroides</taxon>
    </lineage>
</organism>
<sequence length="42" mass="4896">MIHQGGVNYWAVFTPLVIFQNIPLFYILSLSLQRWINGETNT</sequence>